<evidence type="ECO:0000313" key="1">
    <source>
        <dbReference type="EMBL" id="KAF0761831.1"/>
    </source>
</evidence>
<name>A0A6G0YV28_APHCR</name>
<accession>A0A6G0YV28</accession>
<keyword evidence="1" id="KW-0695">RNA-directed DNA polymerase</keyword>
<dbReference type="Proteomes" id="UP000478052">
    <property type="component" value="Unassembled WGS sequence"/>
</dbReference>
<dbReference type="GO" id="GO:0003964">
    <property type="term" value="F:RNA-directed DNA polymerase activity"/>
    <property type="evidence" value="ECO:0007669"/>
    <property type="project" value="UniProtKB-KW"/>
</dbReference>
<keyword evidence="1" id="KW-0808">Transferase</keyword>
<protein>
    <submittedName>
        <fullName evidence="1">Reverse transcriptase domain-containing protein</fullName>
    </submittedName>
</protein>
<comment type="caution">
    <text evidence="1">The sequence shown here is derived from an EMBL/GenBank/DDBJ whole genome shotgun (WGS) entry which is preliminary data.</text>
</comment>
<keyword evidence="2" id="KW-1185">Reference proteome</keyword>
<dbReference type="OrthoDB" id="410404at2759"/>
<gene>
    <name evidence="1" type="ORF">FWK35_00006743</name>
</gene>
<organism evidence="1 2">
    <name type="scientific">Aphis craccivora</name>
    <name type="common">Cowpea aphid</name>
    <dbReference type="NCBI Taxonomy" id="307492"/>
    <lineage>
        <taxon>Eukaryota</taxon>
        <taxon>Metazoa</taxon>
        <taxon>Ecdysozoa</taxon>
        <taxon>Arthropoda</taxon>
        <taxon>Hexapoda</taxon>
        <taxon>Insecta</taxon>
        <taxon>Pterygota</taxon>
        <taxon>Neoptera</taxon>
        <taxon>Paraneoptera</taxon>
        <taxon>Hemiptera</taxon>
        <taxon>Sternorrhyncha</taxon>
        <taxon>Aphidomorpha</taxon>
        <taxon>Aphidoidea</taxon>
        <taxon>Aphididae</taxon>
        <taxon>Aphidini</taxon>
        <taxon>Aphis</taxon>
        <taxon>Aphis</taxon>
    </lineage>
</organism>
<evidence type="ECO:0000313" key="2">
    <source>
        <dbReference type="Proteomes" id="UP000478052"/>
    </source>
</evidence>
<reference evidence="1 2" key="1">
    <citation type="submission" date="2019-08" db="EMBL/GenBank/DDBJ databases">
        <title>Whole genome of Aphis craccivora.</title>
        <authorList>
            <person name="Voronova N.V."/>
            <person name="Shulinski R.S."/>
            <person name="Bandarenka Y.V."/>
            <person name="Zhorov D.G."/>
            <person name="Warner D."/>
        </authorList>
    </citation>
    <scope>NUCLEOTIDE SEQUENCE [LARGE SCALE GENOMIC DNA]</scope>
    <source>
        <strain evidence="1">180601</strain>
        <tissue evidence="1">Whole Body</tissue>
    </source>
</reference>
<dbReference type="EMBL" id="VUJU01002285">
    <property type="protein sequence ID" value="KAF0761831.1"/>
    <property type="molecule type" value="Genomic_DNA"/>
</dbReference>
<sequence length="253" mass="29236">MILNVLILNSSILTKLYIVINEKQSQTFIVLSTLPVITNGCDLWKSRKRKKQKNIQSFNTNQFVLNITLTFGQPYRIRIEKKQCLKLSKLVVCTGLKQGYSISPTLFNLVLEKAIMEIQMETTGIEIGQHSVEEGKSSLIARLSTASKEGNTDMGSLAFKKVNEFWYLGIILSKNNDWAREIERVNFALNKLYTAIIRSKLTYGCEAWTTISNIEIKLRTFKNKTWRYVDQYMLMKKENGEESITESCKKKWH</sequence>
<proteinExistence type="predicted"/>
<keyword evidence="1" id="KW-0548">Nucleotidyltransferase</keyword>
<dbReference type="AlphaFoldDB" id="A0A6G0YV28"/>